<dbReference type="EMBL" id="JANLFC010000101">
    <property type="protein sequence ID" value="MCR4451056.1"/>
    <property type="molecule type" value="Genomic_DNA"/>
</dbReference>
<feature type="non-terminal residue" evidence="1">
    <location>
        <position position="29"/>
    </location>
</feature>
<sequence length="29" mass="3134">MKVREALAADIPALTTLRMALFCEVGELA</sequence>
<dbReference type="AlphaFoldDB" id="A0AAW5MMG7"/>
<dbReference type="Proteomes" id="UP001204061">
    <property type="component" value="Unassembled WGS sequence"/>
</dbReference>
<reference evidence="1" key="1">
    <citation type="submission" date="2022-08" db="EMBL/GenBank/DDBJ databases">
        <title>A global survey of hypervirulent Aeromonas hydrophila identified this emerging pathogen in farmed fish in the lower Mekong River basin.</title>
        <authorList>
            <person name="Xu T."/>
            <person name="Rasmussen-Ivey C.R."/>
            <person name="Moen F.S."/>
            <person name="Fernandez Bravo A."/>
            <person name="Lamy B."/>
            <person name="Beaz-Hidalgo R."/>
            <person name="Khan C.D."/>
            <person name="Castro Escarpulli G."/>
            <person name="Yasin I.S.M."/>
            <person name="Figueras M.J."/>
            <person name="Azzam Sayuti M."/>
            <person name="Karim M.M."/>
            <person name="Alam K.M."/>
            <person name="Le T.T.T."/>
            <person name="Thao N.H.P."/>
            <person name="Addo S."/>
            <person name="Duodu S."/>
            <person name="Ali S."/>
            <person name="Mey S."/>
            <person name="Somony T."/>
            <person name="Liles M.R."/>
        </authorList>
    </citation>
    <scope>NUCLEOTIDE SEQUENCE</scope>
    <source>
        <strain evidence="1">0.14</strain>
    </source>
</reference>
<accession>A0AAW5MMG7</accession>
<name>A0AAW5MMG7_AERVE</name>
<comment type="caution">
    <text evidence="1">The sequence shown here is derived from an EMBL/GenBank/DDBJ whole genome shotgun (WGS) entry which is preliminary data.</text>
</comment>
<organism evidence="1 2">
    <name type="scientific">Aeromonas veronii</name>
    <dbReference type="NCBI Taxonomy" id="654"/>
    <lineage>
        <taxon>Bacteria</taxon>
        <taxon>Pseudomonadati</taxon>
        <taxon>Pseudomonadota</taxon>
        <taxon>Gammaproteobacteria</taxon>
        <taxon>Aeromonadales</taxon>
        <taxon>Aeromonadaceae</taxon>
        <taxon>Aeromonas</taxon>
    </lineage>
</organism>
<proteinExistence type="predicted"/>
<protein>
    <submittedName>
        <fullName evidence="1">GNAT family N-acetyltransferase</fullName>
    </submittedName>
</protein>
<evidence type="ECO:0000313" key="1">
    <source>
        <dbReference type="EMBL" id="MCR4451056.1"/>
    </source>
</evidence>
<evidence type="ECO:0000313" key="2">
    <source>
        <dbReference type="Proteomes" id="UP001204061"/>
    </source>
</evidence>
<gene>
    <name evidence="1" type="ORF">NS965_21965</name>
</gene>